<feature type="compositionally biased region" description="Low complexity" evidence="1">
    <location>
        <begin position="193"/>
        <end position="207"/>
    </location>
</feature>
<dbReference type="PROSITE" id="PS51029">
    <property type="entry name" value="MADF"/>
    <property type="match status" value="1"/>
</dbReference>
<feature type="region of interest" description="Disordered" evidence="1">
    <location>
        <begin position="302"/>
        <end position="452"/>
    </location>
</feature>
<dbReference type="Pfam" id="PF02944">
    <property type="entry name" value="BESS"/>
    <property type="match status" value="1"/>
</dbReference>
<feature type="compositionally biased region" description="Polar residues" evidence="1">
    <location>
        <begin position="222"/>
        <end position="256"/>
    </location>
</feature>
<reference evidence="3 4" key="1">
    <citation type="submission" date="2023-09" db="EMBL/GenBank/DDBJ databases">
        <title>Nesidiocoris tenuis whole genome shotgun sequence.</title>
        <authorList>
            <person name="Shibata T."/>
            <person name="Shimoda M."/>
            <person name="Kobayashi T."/>
            <person name="Uehara T."/>
        </authorList>
    </citation>
    <scope>NUCLEOTIDE SEQUENCE [LARGE SCALE GENOMIC DNA]</scope>
    <source>
        <strain evidence="3 4">Japan</strain>
    </source>
</reference>
<dbReference type="InterPro" id="IPR006578">
    <property type="entry name" value="MADF-dom"/>
</dbReference>
<feature type="region of interest" description="Disordered" evidence="1">
    <location>
        <begin position="476"/>
        <end position="506"/>
    </location>
</feature>
<evidence type="ECO:0000313" key="4">
    <source>
        <dbReference type="Proteomes" id="UP001307889"/>
    </source>
</evidence>
<feature type="compositionally biased region" description="Polar residues" evidence="1">
    <location>
        <begin position="419"/>
        <end position="438"/>
    </location>
</feature>
<proteinExistence type="predicted"/>
<feature type="compositionally biased region" description="Low complexity" evidence="1">
    <location>
        <begin position="395"/>
        <end position="414"/>
    </location>
</feature>
<dbReference type="Gene3D" id="2.20.25.240">
    <property type="match status" value="1"/>
</dbReference>
<evidence type="ECO:0000259" key="2">
    <source>
        <dbReference type="PROSITE" id="PS51029"/>
    </source>
</evidence>
<evidence type="ECO:0000256" key="1">
    <source>
        <dbReference type="SAM" id="MobiDB-lite"/>
    </source>
</evidence>
<keyword evidence="4" id="KW-1185">Reference proteome</keyword>
<sequence>MSGSEHPRTDEPLTLVVPGGFKERAHPFILRNGHYYQFAQYCTRGKCKWRCWRYSCRAWLLTQSRIVVDGMETHNHDPETYNMQNAENENRLIMENFQLGLIEYARTRPIIWNQKVACTSKELDDAWIPFAVGFSIPVQLAKDQWVFLSRSYYQELKKVLIHREKSDWYFFDRLNVFLRQLYEQLILHSSPSQGSSSPASLSQNSQNKSPQSAQSPALKKSIASNSTAGNPQLQTITPENKCRTPSFQGNCTNQPTPVGCPDRQKPPPDVPAHRKEQMSTSASMAPMVNRLPDSALRQLMMLPPPVPARPANKPRSRARRADSRSRRENRRRHRDRSSSNVRPKGPTRLTRSSANSKSSTPSSLPRPSVPGASPSQPPPPPLMSLPLKNIADLRLPSSTSPLPVSTAPPTTSVAKSSLGKVTSTPAESTVSQQGTASAAASKPPPMETEPYEFPRPIKVEADDGGFPMPIVSVKPDPDATPEQSFAEKVQEERISSQSKTPTADSLMSKWKAALSSLGQPTTLKSDKSPSVEHSRAELECRKRFLLSCVPDMEKMTNEQRRFFKAHLWSLVATILDEGS</sequence>
<dbReference type="Proteomes" id="UP001307889">
    <property type="component" value="Chromosome 14"/>
</dbReference>
<feature type="domain" description="MADF" evidence="2">
    <location>
        <begin position="100"/>
        <end position="182"/>
    </location>
</feature>
<feature type="region of interest" description="Disordered" evidence="1">
    <location>
        <begin position="193"/>
        <end position="287"/>
    </location>
</feature>
<gene>
    <name evidence="3" type="ORF">NTJ_15484</name>
</gene>
<feature type="compositionally biased region" description="Basic and acidic residues" evidence="1">
    <location>
        <begin position="262"/>
        <end position="277"/>
    </location>
</feature>
<feature type="compositionally biased region" description="Low complexity" evidence="1">
    <location>
        <begin position="352"/>
        <end position="374"/>
    </location>
</feature>
<accession>A0ABN7BE77</accession>
<dbReference type="InterPro" id="IPR004210">
    <property type="entry name" value="BESS_motif"/>
</dbReference>
<organism evidence="3 4">
    <name type="scientific">Nesidiocoris tenuis</name>
    <dbReference type="NCBI Taxonomy" id="355587"/>
    <lineage>
        <taxon>Eukaryota</taxon>
        <taxon>Metazoa</taxon>
        <taxon>Ecdysozoa</taxon>
        <taxon>Arthropoda</taxon>
        <taxon>Hexapoda</taxon>
        <taxon>Insecta</taxon>
        <taxon>Pterygota</taxon>
        <taxon>Neoptera</taxon>
        <taxon>Paraneoptera</taxon>
        <taxon>Hemiptera</taxon>
        <taxon>Heteroptera</taxon>
        <taxon>Panheteroptera</taxon>
        <taxon>Cimicomorpha</taxon>
        <taxon>Miridae</taxon>
        <taxon>Dicyphina</taxon>
        <taxon>Nesidiocoris</taxon>
    </lineage>
</organism>
<name>A0ABN7BE77_9HEMI</name>
<dbReference type="EMBL" id="AP028922">
    <property type="protein sequence ID" value="BET02666.1"/>
    <property type="molecule type" value="Genomic_DNA"/>
</dbReference>
<evidence type="ECO:0000313" key="3">
    <source>
        <dbReference type="EMBL" id="BET02666.1"/>
    </source>
</evidence>
<feature type="compositionally biased region" description="Polar residues" evidence="1">
    <location>
        <begin position="495"/>
        <end position="505"/>
    </location>
</feature>
<protein>
    <recommendedName>
        <fullName evidence="2">MADF domain-containing protein</fullName>
    </recommendedName>
</protein>